<reference evidence="8" key="1">
    <citation type="submission" date="2021-02" db="EMBL/GenBank/DDBJ databases">
        <authorList>
            <person name="Nowell W R."/>
        </authorList>
    </citation>
    <scope>NUCLEOTIDE SEQUENCE</scope>
</reference>
<evidence type="ECO:0000313" key="8">
    <source>
        <dbReference type="EMBL" id="CAF0730022.1"/>
    </source>
</evidence>
<dbReference type="AlphaFoldDB" id="A0A813N427"/>
<feature type="transmembrane region" description="Helical" evidence="6">
    <location>
        <begin position="392"/>
        <end position="415"/>
    </location>
</feature>
<feature type="transmembrane region" description="Helical" evidence="6">
    <location>
        <begin position="427"/>
        <end position="444"/>
    </location>
</feature>
<organism evidence="8 9">
    <name type="scientific">Adineta steineri</name>
    <dbReference type="NCBI Taxonomy" id="433720"/>
    <lineage>
        <taxon>Eukaryota</taxon>
        <taxon>Metazoa</taxon>
        <taxon>Spiralia</taxon>
        <taxon>Gnathifera</taxon>
        <taxon>Rotifera</taxon>
        <taxon>Eurotatoria</taxon>
        <taxon>Bdelloidea</taxon>
        <taxon>Adinetida</taxon>
        <taxon>Adinetidae</taxon>
        <taxon>Adineta</taxon>
    </lineage>
</organism>
<evidence type="ECO:0000256" key="2">
    <source>
        <dbReference type="ARBA" id="ARBA00022448"/>
    </source>
</evidence>
<feature type="transmembrane region" description="Helical" evidence="6">
    <location>
        <begin position="127"/>
        <end position="149"/>
    </location>
</feature>
<dbReference type="Pfam" id="PF07690">
    <property type="entry name" value="MFS_1"/>
    <property type="match status" value="1"/>
</dbReference>
<dbReference type="PROSITE" id="PS50850">
    <property type="entry name" value="MFS"/>
    <property type="match status" value="1"/>
</dbReference>
<dbReference type="Proteomes" id="UP000663860">
    <property type="component" value="Unassembled WGS sequence"/>
</dbReference>
<dbReference type="SUPFAM" id="SSF103473">
    <property type="entry name" value="MFS general substrate transporter"/>
    <property type="match status" value="1"/>
</dbReference>
<protein>
    <recommendedName>
        <fullName evidence="7">Major facilitator superfamily (MFS) profile domain-containing protein</fullName>
    </recommendedName>
</protein>
<dbReference type="EMBL" id="CAJNOE010000014">
    <property type="protein sequence ID" value="CAF0730022.1"/>
    <property type="molecule type" value="Genomic_DNA"/>
</dbReference>
<dbReference type="GO" id="GO:0031526">
    <property type="term" value="C:brush border membrane"/>
    <property type="evidence" value="ECO:0007669"/>
    <property type="project" value="TreeGrafter"/>
</dbReference>
<proteinExistence type="predicted"/>
<keyword evidence="2" id="KW-0813">Transport</keyword>
<feature type="transmembrane region" description="Helical" evidence="6">
    <location>
        <begin position="193"/>
        <end position="214"/>
    </location>
</feature>
<dbReference type="PANTHER" id="PTHR23504">
    <property type="entry name" value="MAJOR FACILITATOR SUPERFAMILY DOMAIN-CONTAINING PROTEIN 10"/>
    <property type="match status" value="1"/>
</dbReference>
<feature type="transmembrane region" description="Helical" evidence="6">
    <location>
        <begin position="319"/>
        <end position="343"/>
    </location>
</feature>
<name>A0A813N427_9BILA</name>
<accession>A0A813N427</accession>
<evidence type="ECO:0000256" key="6">
    <source>
        <dbReference type="SAM" id="Phobius"/>
    </source>
</evidence>
<evidence type="ECO:0000259" key="7">
    <source>
        <dbReference type="PROSITE" id="PS50850"/>
    </source>
</evidence>
<dbReference type="Gene3D" id="1.20.1250.20">
    <property type="entry name" value="MFS general substrate transporter like domains"/>
    <property type="match status" value="1"/>
</dbReference>
<comment type="subcellular location">
    <subcellularLocation>
        <location evidence="1">Membrane</location>
        <topology evidence="1">Multi-pass membrane protein</topology>
    </subcellularLocation>
</comment>
<keyword evidence="4 6" id="KW-1133">Transmembrane helix</keyword>
<evidence type="ECO:0000256" key="1">
    <source>
        <dbReference type="ARBA" id="ARBA00004141"/>
    </source>
</evidence>
<evidence type="ECO:0000256" key="4">
    <source>
        <dbReference type="ARBA" id="ARBA00022989"/>
    </source>
</evidence>
<evidence type="ECO:0000256" key="5">
    <source>
        <dbReference type="ARBA" id="ARBA00023136"/>
    </source>
</evidence>
<feature type="domain" description="Major facilitator superfamily (MFS) profile" evidence="7">
    <location>
        <begin position="127"/>
        <end position="462"/>
    </location>
</feature>
<feature type="transmembrane region" description="Helical" evidence="6">
    <location>
        <begin position="252"/>
        <end position="271"/>
    </location>
</feature>
<gene>
    <name evidence="8" type="ORF">IZO911_LOCUS2775</name>
</gene>
<dbReference type="InterPro" id="IPR036259">
    <property type="entry name" value="MFS_trans_sf"/>
</dbReference>
<feature type="transmembrane region" description="Helical" evidence="6">
    <location>
        <begin position="226"/>
        <end position="246"/>
    </location>
</feature>
<sequence>METVIPVEWLIPHKIANGWKFQCSTNLRNLVATNRAALYFRQLVILLEQDYHLVNFHLKIQHNRKKMDQLEIFVFCGDDHIEQEPEPVSICSSCDVTHPLSQSTLLSEQQYTNQDIIDIIMGIKSNIINVLFISILIDFLEFTIILPLLPKILTYYGSQVDANHDTLYHKTMSFVQFIRDITGAPNDAKWNSVLFGGIIGSLFSLLQFFSSTLCGIASDRYGRKSVLLLSMVGISLSYALWCVSFNLTIFMLARVVSGLSKANVAIILAIVSDTTTEKERNRAMAWIGAAFSLGFIFGPLLGAFCSQLAIIYWPASSVSFFILPACVSLVLSLINIGFISKFCPETLPISKRNETKTSITDVYNAIFPWRLFKFSTIHNIKSKHDVTILRRLSIASFLYMIVFAGLEFTITFLVYNRFNWNSMQQGKMFFVMGLCMAVVQGGYVRRIPDGKEITAAMTVSYL</sequence>
<evidence type="ECO:0000313" key="9">
    <source>
        <dbReference type="Proteomes" id="UP000663860"/>
    </source>
</evidence>
<dbReference type="InterPro" id="IPR011701">
    <property type="entry name" value="MFS"/>
</dbReference>
<keyword evidence="3 6" id="KW-0812">Transmembrane</keyword>
<comment type="caution">
    <text evidence="8">The sequence shown here is derived from an EMBL/GenBank/DDBJ whole genome shotgun (WGS) entry which is preliminary data.</text>
</comment>
<feature type="transmembrane region" description="Helical" evidence="6">
    <location>
        <begin position="283"/>
        <end position="313"/>
    </location>
</feature>
<dbReference type="GO" id="GO:0022857">
    <property type="term" value="F:transmembrane transporter activity"/>
    <property type="evidence" value="ECO:0007669"/>
    <property type="project" value="InterPro"/>
</dbReference>
<dbReference type="InterPro" id="IPR020846">
    <property type="entry name" value="MFS_dom"/>
</dbReference>
<dbReference type="PANTHER" id="PTHR23504:SF31">
    <property type="entry name" value="MAJOR FACILITATOR SUPERFAMILY DOMAIN-CONTAINING PROTEIN 10"/>
    <property type="match status" value="1"/>
</dbReference>
<evidence type="ECO:0000256" key="3">
    <source>
        <dbReference type="ARBA" id="ARBA00022692"/>
    </source>
</evidence>
<keyword evidence="5 6" id="KW-0472">Membrane</keyword>